<dbReference type="InterPro" id="IPR026307">
    <property type="entry name" value="TMEM132"/>
</dbReference>
<dbReference type="InterPro" id="IPR055421">
    <property type="entry name" value="TMEM132_3rd"/>
</dbReference>
<dbReference type="PANTHER" id="PTHR13388">
    <property type="entry name" value="DETONATOR, ISOFORM E"/>
    <property type="match status" value="1"/>
</dbReference>
<keyword evidence="2" id="KW-0812">Transmembrane</keyword>
<protein>
    <submittedName>
        <fullName evidence="2">Transmembrane protein 132D-like</fullName>
    </submittedName>
</protein>
<gene>
    <name evidence="2" type="primary">Tmem132c</name>
    <name evidence="2" type="ORF">AOXY_G36175</name>
</gene>
<name>A0AAD8CG76_ACIOX</name>
<dbReference type="EMBL" id="JAGXEW010000152">
    <property type="protein sequence ID" value="KAK1145484.1"/>
    <property type="molecule type" value="Genomic_DNA"/>
</dbReference>
<dbReference type="Proteomes" id="UP001230051">
    <property type="component" value="Unassembled WGS sequence"/>
</dbReference>
<evidence type="ECO:0000313" key="2">
    <source>
        <dbReference type="EMBL" id="KAK1145484.1"/>
    </source>
</evidence>
<reference evidence="2" key="1">
    <citation type="submission" date="2022-02" db="EMBL/GenBank/DDBJ databases">
        <title>Atlantic sturgeon de novo genome assembly.</title>
        <authorList>
            <person name="Stock M."/>
            <person name="Klopp C."/>
            <person name="Guiguen Y."/>
            <person name="Cabau C."/>
            <person name="Parinello H."/>
            <person name="Santidrian Yebra-Pimentel E."/>
            <person name="Kuhl H."/>
            <person name="Dirks R.P."/>
            <person name="Guessner J."/>
            <person name="Wuertz S."/>
            <person name="Du K."/>
            <person name="Schartl M."/>
        </authorList>
    </citation>
    <scope>NUCLEOTIDE SEQUENCE</scope>
    <source>
        <strain evidence="2">STURGEONOMICS-FGT-2020</strain>
        <tissue evidence="2">Whole blood</tissue>
    </source>
</reference>
<proteinExistence type="predicted"/>
<comment type="caution">
    <text evidence="2">The sequence shown here is derived from an EMBL/GenBank/DDBJ whole genome shotgun (WGS) entry which is preliminary data.</text>
</comment>
<dbReference type="AlphaFoldDB" id="A0AAD8CG76"/>
<dbReference type="PANTHER" id="PTHR13388:SF23">
    <property type="entry name" value="TRANSMEMBRANE PROTEIN 132C"/>
    <property type="match status" value="1"/>
</dbReference>
<evidence type="ECO:0000313" key="3">
    <source>
        <dbReference type="Proteomes" id="UP001230051"/>
    </source>
</evidence>
<feature type="domain" description="Transmembrane protein TMEM132 cohesin-like" evidence="1">
    <location>
        <begin position="23"/>
        <end position="134"/>
    </location>
</feature>
<keyword evidence="3" id="KW-1185">Reference proteome</keyword>
<evidence type="ECO:0000259" key="1">
    <source>
        <dbReference type="Pfam" id="PF23039"/>
    </source>
</evidence>
<organism evidence="2 3">
    <name type="scientific">Acipenser oxyrinchus oxyrinchus</name>
    <dbReference type="NCBI Taxonomy" id="40147"/>
    <lineage>
        <taxon>Eukaryota</taxon>
        <taxon>Metazoa</taxon>
        <taxon>Chordata</taxon>
        <taxon>Craniata</taxon>
        <taxon>Vertebrata</taxon>
        <taxon>Euteleostomi</taxon>
        <taxon>Actinopterygii</taxon>
        <taxon>Chondrostei</taxon>
        <taxon>Acipenseriformes</taxon>
        <taxon>Acipenseridae</taxon>
        <taxon>Acipenser</taxon>
    </lineage>
</organism>
<dbReference type="Pfam" id="PF23039">
    <property type="entry name" value="TMEM132_3rd"/>
    <property type="match status" value="1"/>
</dbReference>
<accession>A0AAD8CG76</accession>
<sequence>MVLQQALFSEQFLQVSSDKENRNEQYFISYRAKVKEGFSFRNVRISNSPAWEINLEIGKDGKYGTTTVLCNRKSSLIANRSESSLLEIMQLDFEANELSSHSDSLGITWQVELPGTGQAVEEGKTELYVMQKEIIGIAPLAMVS</sequence>
<keyword evidence="2" id="KW-0472">Membrane</keyword>